<name>A0A1G9IUP3_9RHOB</name>
<evidence type="ECO:0000313" key="3">
    <source>
        <dbReference type="Proteomes" id="UP000199382"/>
    </source>
</evidence>
<dbReference type="EMBL" id="FNEK01000076">
    <property type="protein sequence ID" value="SDL28534.1"/>
    <property type="molecule type" value="Genomic_DNA"/>
</dbReference>
<dbReference type="InterPro" id="IPR001633">
    <property type="entry name" value="EAL_dom"/>
</dbReference>
<feature type="domain" description="EAL" evidence="1">
    <location>
        <begin position="1"/>
        <end position="175"/>
    </location>
</feature>
<evidence type="ECO:0000313" key="2">
    <source>
        <dbReference type="EMBL" id="SDL28534.1"/>
    </source>
</evidence>
<keyword evidence="3" id="KW-1185">Reference proteome</keyword>
<dbReference type="SMART" id="SM00052">
    <property type="entry name" value="EAL"/>
    <property type="match status" value="1"/>
</dbReference>
<dbReference type="PANTHER" id="PTHR33121">
    <property type="entry name" value="CYCLIC DI-GMP PHOSPHODIESTERASE PDEF"/>
    <property type="match status" value="1"/>
</dbReference>
<dbReference type="InterPro" id="IPR050706">
    <property type="entry name" value="Cyclic-di-GMP_PDE-like"/>
</dbReference>
<gene>
    <name evidence="2" type="ORF">SAMN04488026_107619</name>
</gene>
<dbReference type="InterPro" id="IPR035919">
    <property type="entry name" value="EAL_sf"/>
</dbReference>
<dbReference type="PANTHER" id="PTHR33121:SF79">
    <property type="entry name" value="CYCLIC DI-GMP PHOSPHODIESTERASE PDED-RELATED"/>
    <property type="match status" value="1"/>
</dbReference>
<dbReference type="CDD" id="cd01948">
    <property type="entry name" value="EAL"/>
    <property type="match status" value="1"/>
</dbReference>
<dbReference type="Proteomes" id="UP000199382">
    <property type="component" value="Unassembled WGS sequence"/>
</dbReference>
<accession>A0A1G9IUP3</accession>
<dbReference type="OrthoDB" id="9814202at2"/>
<dbReference type="PROSITE" id="PS50883">
    <property type="entry name" value="EAL"/>
    <property type="match status" value="1"/>
</dbReference>
<evidence type="ECO:0000259" key="1">
    <source>
        <dbReference type="PROSITE" id="PS50883"/>
    </source>
</evidence>
<dbReference type="STRING" id="571298.SAMN04488026_107619"/>
<dbReference type="Pfam" id="PF00563">
    <property type="entry name" value="EAL"/>
    <property type="match status" value="1"/>
</dbReference>
<protein>
    <submittedName>
        <fullName evidence="2">EAL domain-containing protein</fullName>
    </submittedName>
</protein>
<reference evidence="2 3" key="1">
    <citation type="submission" date="2016-10" db="EMBL/GenBank/DDBJ databases">
        <authorList>
            <person name="de Groot N.N."/>
        </authorList>
    </citation>
    <scope>NUCLEOTIDE SEQUENCE [LARGE SCALE GENOMIC DNA]</scope>
    <source>
        <strain evidence="2 3">DSM 25294</strain>
    </source>
</reference>
<dbReference type="Gene3D" id="3.20.20.450">
    <property type="entry name" value="EAL domain"/>
    <property type="match status" value="1"/>
</dbReference>
<proteinExistence type="predicted"/>
<dbReference type="AlphaFoldDB" id="A0A1G9IUP3"/>
<dbReference type="SUPFAM" id="SSF141868">
    <property type="entry name" value="EAL domain-like"/>
    <property type="match status" value="1"/>
</dbReference>
<sequence length="177" mass="19178">MQARFGSDFQVSLNVSPLQLASGDASRFEAWEESLRALGQGGGLVFEITESAMLDPNPATITRLQAFRAAGVQIALDDFGAGHTSLRYYLNHDFDFLKIDREFVTGGPESARARALCESLLGFASRLDAVAIAEGVETPAQVDMLRQAGCQLGQGYFFSPPLPLEKLLELPLTLPLD</sequence>
<organism evidence="2 3">
    <name type="scientific">Aliiruegeria lutimaris</name>
    <dbReference type="NCBI Taxonomy" id="571298"/>
    <lineage>
        <taxon>Bacteria</taxon>
        <taxon>Pseudomonadati</taxon>
        <taxon>Pseudomonadota</taxon>
        <taxon>Alphaproteobacteria</taxon>
        <taxon>Rhodobacterales</taxon>
        <taxon>Roseobacteraceae</taxon>
        <taxon>Aliiruegeria</taxon>
    </lineage>
</organism>
<dbReference type="GO" id="GO:0071111">
    <property type="term" value="F:cyclic-guanylate-specific phosphodiesterase activity"/>
    <property type="evidence" value="ECO:0007669"/>
    <property type="project" value="InterPro"/>
</dbReference>